<dbReference type="PANTHER" id="PTHR33065">
    <property type="entry name" value="OS07G0486400 PROTEIN"/>
    <property type="match status" value="1"/>
</dbReference>
<evidence type="ECO:0000259" key="1">
    <source>
        <dbReference type="Pfam" id="PF20241"/>
    </source>
</evidence>
<dbReference type="Proteomes" id="UP000015105">
    <property type="component" value="Chromosome 3D"/>
</dbReference>
<dbReference type="AlphaFoldDB" id="A0A453EA16"/>
<name>A0A453EA16_AEGTS</name>
<dbReference type="Gramene" id="AET3Gv20269900.3">
    <property type="protein sequence ID" value="AET3Gv20269900.3"/>
    <property type="gene ID" value="AET3Gv20269900"/>
</dbReference>
<dbReference type="Pfam" id="PF20241">
    <property type="entry name" value="DUF6598"/>
    <property type="match status" value="1"/>
</dbReference>
<sequence length="232" mass="25706">MVAARDHVDYNRNFLFNRTSDDCQIITADEPYLTLTGPSRAILSLEPVDFEVDLKFKRESEDGKALINQVLRYQRSPGPFGTILDNNLCTIRFHCKQFGETVEATILSVQIIHGSWPSQFAGKVFSKGASPLEEFLLLDFPDGDSPPVDRDGNIHLSRRVVSVDVNQNFQVSVQAYSACGSLKVPIATGDAVFEPKKDGGVTEKECDIGASCRVKIKVAWSLLIWSKLLLQG</sequence>
<keyword evidence="3" id="KW-1185">Reference proteome</keyword>
<dbReference type="OrthoDB" id="10370387at2759"/>
<accession>A0A453EA16</accession>
<feature type="domain" description="DUF6598" evidence="1">
    <location>
        <begin position="1"/>
        <end position="218"/>
    </location>
</feature>
<dbReference type="PANTHER" id="PTHR33065:SF218">
    <property type="entry name" value="GENOME ASSEMBLY, CHROMOSOME: II"/>
    <property type="match status" value="1"/>
</dbReference>
<reference evidence="2" key="4">
    <citation type="submission" date="2019-03" db="UniProtKB">
        <authorList>
            <consortium name="EnsemblPlants"/>
        </authorList>
    </citation>
    <scope>IDENTIFICATION</scope>
</reference>
<reference evidence="2" key="3">
    <citation type="journal article" date="2017" name="Nature">
        <title>Genome sequence of the progenitor of the wheat D genome Aegilops tauschii.</title>
        <authorList>
            <person name="Luo M.C."/>
            <person name="Gu Y.Q."/>
            <person name="Puiu D."/>
            <person name="Wang H."/>
            <person name="Twardziok S.O."/>
            <person name="Deal K.R."/>
            <person name="Huo N."/>
            <person name="Zhu T."/>
            <person name="Wang L."/>
            <person name="Wang Y."/>
            <person name="McGuire P.E."/>
            <person name="Liu S."/>
            <person name="Long H."/>
            <person name="Ramasamy R.K."/>
            <person name="Rodriguez J.C."/>
            <person name="Van S.L."/>
            <person name="Yuan L."/>
            <person name="Wang Z."/>
            <person name="Xia Z."/>
            <person name="Xiao L."/>
            <person name="Anderson O.D."/>
            <person name="Ouyang S."/>
            <person name="Liang Y."/>
            <person name="Zimin A.V."/>
            <person name="Pertea G."/>
            <person name="Qi P."/>
            <person name="Bennetzen J.L."/>
            <person name="Dai X."/>
            <person name="Dawson M.W."/>
            <person name="Muller H.G."/>
            <person name="Kugler K."/>
            <person name="Rivarola-Duarte L."/>
            <person name="Spannagl M."/>
            <person name="Mayer K.F.X."/>
            <person name="Lu F.H."/>
            <person name="Bevan M.W."/>
            <person name="Leroy P."/>
            <person name="Li P."/>
            <person name="You F.M."/>
            <person name="Sun Q."/>
            <person name="Liu Z."/>
            <person name="Lyons E."/>
            <person name="Wicker T."/>
            <person name="Salzberg S.L."/>
            <person name="Devos K.M."/>
            <person name="Dvorak J."/>
        </authorList>
    </citation>
    <scope>NUCLEOTIDE SEQUENCE [LARGE SCALE GENOMIC DNA]</scope>
    <source>
        <strain evidence="2">cv. AL8/78</strain>
    </source>
</reference>
<proteinExistence type="predicted"/>
<dbReference type="Gramene" id="AET3Gv20269900.2">
    <property type="protein sequence ID" value="AET3Gv20269900.2"/>
    <property type="gene ID" value="AET3Gv20269900"/>
</dbReference>
<protein>
    <recommendedName>
        <fullName evidence="1">DUF6598 domain-containing protein</fullName>
    </recommendedName>
</protein>
<reference evidence="3" key="1">
    <citation type="journal article" date="2014" name="Science">
        <title>Ancient hybridizations among the ancestral genomes of bread wheat.</title>
        <authorList>
            <consortium name="International Wheat Genome Sequencing Consortium,"/>
            <person name="Marcussen T."/>
            <person name="Sandve S.R."/>
            <person name="Heier L."/>
            <person name="Spannagl M."/>
            <person name="Pfeifer M."/>
            <person name="Jakobsen K.S."/>
            <person name="Wulff B.B."/>
            <person name="Steuernagel B."/>
            <person name="Mayer K.F."/>
            <person name="Olsen O.A."/>
        </authorList>
    </citation>
    <scope>NUCLEOTIDE SEQUENCE [LARGE SCALE GENOMIC DNA]</scope>
    <source>
        <strain evidence="3">cv. AL8/78</strain>
    </source>
</reference>
<evidence type="ECO:0000313" key="2">
    <source>
        <dbReference type="EnsemblPlants" id="AET3Gv20269900.3"/>
    </source>
</evidence>
<dbReference type="OMA" id="TEKECDI"/>
<dbReference type="EnsemblPlants" id="AET3Gv20269900.2">
    <property type="protein sequence ID" value="AET3Gv20269900.2"/>
    <property type="gene ID" value="AET3Gv20269900"/>
</dbReference>
<organism evidence="2 3">
    <name type="scientific">Aegilops tauschii subsp. strangulata</name>
    <name type="common">Goatgrass</name>
    <dbReference type="NCBI Taxonomy" id="200361"/>
    <lineage>
        <taxon>Eukaryota</taxon>
        <taxon>Viridiplantae</taxon>
        <taxon>Streptophyta</taxon>
        <taxon>Embryophyta</taxon>
        <taxon>Tracheophyta</taxon>
        <taxon>Spermatophyta</taxon>
        <taxon>Magnoliopsida</taxon>
        <taxon>Liliopsida</taxon>
        <taxon>Poales</taxon>
        <taxon>Poaceae</taxon>
        <taxon>BOP clade</taxon>
        <taxon>Pooideae</taxon>
        <taxon>Triticodae</taxon>
        <taxon>Triticeae</taxon>
        <taxon>Triticinae</taxon>
        <taxon>Aegilops</taxon>
    </lineage>
</organism>
<dbReference type="EnsemblPlants" id="AET3Gv20269900.3">
    <property type="protein sequence ID" value="AET3Gv20269900.3"/>
    <property type="gene ID" value="AET3Gv20269900"/>
</dbReference>
<reference evidence="2" key="5">
    <citation type="journal article" date="2021" name="G3 (Bethesda)">
        <title>Aegilops tauschii genome assembly Aet v5.0 features greater sequence contiguity and improved annotation.</title>
        <authorList>
            <person name="Wang L."/>
            <person name="Zhu T."/>
            <person name="Rodriguez J.C."/>
            <person name="Deal K.R."/>
            <person name="Dubcovsky J."/>
            <person name="McGuire P.E."/>
            <person name="Lux T."/>
            <person name="Spannagl M."/>
            <person name="Mayer K.F.X."/>
            <person name="Baldrich P."/>
            <person name="Meyers B.C."/>
            <person name="Huo N."/>
            <person name="Gu Y.Q."/>
            <person name="Zhou H."/>
            <person name="Devos K.M."/>
            <person name="Bennetzen J.L."/>
            <person name="Unver T."/>
            <person name="Budak H."/>
            <person name="Gulick P.J."/>
            <person name="Galiba G."/>
            <person name="Kalapos B."/>
            <person name="Nelson D.R."/>
            <person name="Li P."/>
            <person name="You F.M."/>
            <person name="Luo M.C."/>
            <person name="Dvorak J."/>
        </authorList>
    </citation>
    <scope>NUCLEOTIDE SEQUENCE [LARGE SCALE GENOMIC DNA]</scope>
    <source>
        <strain evidence="2">cv. AL8/78</strain>
    </source>
</reference>
<dbReference type="InterPro" id="IPR046533">
    <property type="entry name" value="DUF6598"/>
</dbReference>
<evidence type="ECO:0000313" key="3">
    <source>
        <dbReference type="Proteomes" id="UP000015105"/>
    </source>
</evidence>
<reference evidence="3" key="2">
    <citation type="journal article" date="2017" name="Nat. Plants">
        <title>The Aegilops tauschii genome reveals multiple impacts of transposons.</title>
        <authorList>
            <person name="Zhao G."/>
            <person name="Zou C."/>
            <person name="Li K."/>
            <person name="Wang K."/>
            <person name="Li T."/>
            <person name="Gao L."/>
            <person name="Zhang X."/>
            <person name="Wang H."/>
            <person name="Yang Z."/>
            <person name="Liu X."/>
            <person name="Jiang W."/>
            <person name="Mao L."/>
            <person name="Kong X."/>
            <person name="Jiao Y."/>
            <person name="Jia J."/>
        </authorList>
    </citation>
    <scope>NUCLEOTIDE SEQUENCE [LARGE SCALE GENOMIC DNA]</scope>
    <source>
        <strain evidence="3">cv. AL8/78</strain>
    </source>
</reference>